<protein>
    <submittedName>
        <fullName evidence="1">Uncharacterized protein</fullName>
    </submittedName>
</protein>
<proteinExistence type="predicted"/>
<organism evidence="1 2">
    <name type="scientific">Hymenoscyphus fraxineus</name>
    <dbReference type="NCBI Taxonomy" id="746836"/>
    <lineage>
        <taxon>Eukaryota</taxon>
        <taxon>Fungi</taxon>
        <taxon>Dikarya</taxon>
        <taxon>Ascomycota</taxon>
        <taxon>Pezizomycotina</taxon>
        <taxon>Leotiomycetes</taxon>
        <taxon>Helotiales</taxon>
        <taxon>Helotiaceae</taxon>
        <taxon>Hymenoscyphus</taxon>
    </lineage>
</organism>
<dbReference type="Proteomes" id="UP000696280">
    <property type="component" value="Unassembled WGS sequence"/>
</dbReference>
<reference evidence="1" key="1">
    <citation type="submission" date="2021-07" db="EMBL/GenBank/DDBJ databases">
        <authorList>
            <person name="Durling M."/>
        </authorList>
    </citation>
    <scope>NUCLEOTIDE SEQUENCE</scope>
</reference>
<dbReference type="EMBL" id="CAJVRL010000055">
    <property type="protein sequence ID" value="CAG8954045.1"/>
    <property type="molecule type" value="Genomic_DNA"/>
</dbReference>
<keyword evidence="2" id="KW-1185">Reference proteome</keyword>
<dbReference type="AlphaFoldDB" id="A0A9N9KXQ8"/>
<gene>
    <name evidence="1" type="ORF">HYFRA_00009145</name>
</gene>
<name>A0A9N9KXQ8_9HELO</name>
<comment type="caution">
    <text evidence="1">The sequence shown here is derived from an EMBL/GenBank/DDBJ whole genome shotgun (WGS) entry which is preliminary data.</text>
</comment>
<accession>A0A9N9KXQ8</accession>
<sequence length="186" mass="20529">MPHQQTQTVDGTQSSCTEICSMAPIRDDPLRRCKKPAEAFGRPERQLMGQETRTETLFGSLLERGCGYLDLALRRVVSTNGMSAFCTEDFEAQEVLSDSYGPTAPAIDCRWVLRKHETLETPFSDTEYLVYPSVSDLASHVSPYLATLGGVWTLQQAASGTTQQHGQRNSPAIHELCFPAAHPPQV</sequence>
<evidence type="ECO:0000313" key="1">
    <source>
        <dbReference type="EMBL" id="CAG8954045.1"/>
    </source>
</evidence>
<evidence type="ECO:0000313" key="2">
    <source>
        <dbReference type="Proteomes" id="UP000696280"/>
    </source>
</evidence>